<dbReference type="PROSITE" id="PS51266">
    <property type="entry name" value="ZF_CHY"/>
    <property type="match status" value="1"/>
</dbReference>
<reference evidence="7" key="2">
    <citation type="journal article" date="2023" name="IMA Fungus">
        <title>Comparative genomic study of the Penicillium genus elucidates a diverse pangenome and 15 lateral gene transfer events.</title>
        <authorList>
            <person name="Petersen C."/>
            <person name="Sorensen T."/>
            <person name="Nielsen M.R."/>
            <person name="Sondergaard T.E."/>
            <person name="Sorensen J.L."/>
            <person name="Fitzpatrick D.A."/>
            <person name="Frisvad J.C."/>
            <person name="Nielsen K.L."/>
        </authorList>
    </citation>
    <scope>NUCLEOTIDE SEQUENCE</scope>
    <source>
        <strain evidence="7">IBT 30069</strain>
    </source>
</reference>
<dbReference type="PANTHER" id="PTHR28082:SF2">
    <property type="entry name" value="CHY-TYPE DOMAIN-CONTAINING PROTEIN"/>
    <property type="match status" value="1"/>
</dbReference>
<reference evidence="7" key="1">
    <citation type="submission" date="2022-11" db="EMBL/GenBank/DDBJ databases">
        <authorList>
            <person name="Petersen C."/>
        </authorList>
    </citation>
    <scope>NUCLEOTIDE SEQUENCE</scope>
    <source>
        <strain evidence="7">IBT 30069</strain>
    </source>
</reference>
<dbReference type="InterPro" id="IPR008913">
    <property type="entry name" value="Znf_CHY"/>
</dbReference>
<feature type="compositionally biased region" description="Basic and acidic residues" evidence="5">
    <location>
        <begin position="1"/>
        <end position="10"/>
    </location>
</feature>
<dbReference type="Proteomes" id="UP001149165">
    <property type="component" value="Unassembled WGS sequence"/>
</dbReference>
<name>A0A9W9KP83_9EURO</name>
<keyword evidence="1" id="KW-0479">Metal-binding</keyword>
<dbReference type="AlphaFoldDB" id="A0A9W9KP83"/>
<evidence type="ECO:0000256" key="5">
    <source>
        <dbReference type="SAM" id="MobiDB-lite"/>
    </source>
</evidence>
<proteinExistence type="predicted"/>
<dbReference type="GO" id="GO:0008270">
    <property type="term" value="F:zinc ion binding"/>
    <property type="evidence" value="ECO:0007669"/>
    <property type="project" value="UniProtKB-KW"/>
</dbReference>
<evidence type="ECO:0000256" key="2">
    <source>
        <dbReference type="ARBA" id="ARBA00022771"/>
    </source>
</evidence>
<keyword evidence="3" id="KW-0862">Zinc</keyword>
<accession>A0A9W9KP83</accession>
<dbReference type="PANTHER" id="PTHR28082">
    <property type="entry name" value="ZINC FINGER PROTEIN"/>
    <property type="match status" value="1"/>
</dbReference>
<feature type="region of interest" description="Disordered" evidence="5">
    <location>
        <begin position="1"/>
        <end position="30"/>
    </location>
</feature>
<sequence>MESLKREKQRNGCGGEGSGGITGMADQSVPAQPSSHCRSLMTFDTCPRHLVTNIILPDILDVVSLLRLKLPDEDALYPLSPIAHEEKWKSSGANTPLCSKHILNAQVAIRSHCCRKWFDCAECHQEQETHMLQKAQEMIFACKKCKKCFRKDAAEFEESDEFCPHCDNHFVLDAVTPKADLRVEGDDARMDSRMLKDDRVRADQEKSIFNFKDLSDRMG</sequence>
<feature type="compositionally biased region" description="Gly residues" evidence="5">
    <location>
        <begin position="12"/>
        <end position="22"/>
    </location>
</feature>
<dbReference type="GO" id="GO:0005758">
    <property type="term" value="C:mitochondrial intermembrane space"/>
    <property type="evidence" value="ECO:0007669"/>
    <property type="project" value="TreeGrafter"/>
</dbReference>
<protein>
    <recommendedName>
        <fullName evidence="6">CHY-type domain-containing protein</fullName>
    </recommendedName>
</protein>
<evidence type="ECO:0000256" key="1">
    <source>
        <dbReference type="ARBA" id="ARBA00022723"/>
    </source>
</evidence>
<feature type="domain" description="CHY-type" evidence="6">
    <location>
        <begin position="91"/>
        <end position="168"/>
    </location>
</feature>
<dbReference type="SUPFAM" id="SSF161219">
    <property type="entry name" value="CHY zinc finger-like"/>
    <property type="match status" value="1"/>
</dbReference>
<dbReference type="EMBL" id="JAPQKH010000002">
    <property type="protein sequence ID" value="KAJ5114134.1"/>
    <property type="molecule type" value="Genomic_DNA"/>
</dbReference>
<evidence type="ECO:0000313" key="7">
    <source>
        <dbReference type="EMBL" id="KAJ5114134.1"/>
    </source>
</evidence>
<evidence type="ECO:0000259" key="6">
    <source>
        <dbReference type="PROSITE" id="PS51266"/>
    </source>
</evidence>
<evidence type="ECO:0000313" key="8">
    <source>
        <dbReference type="Proteomes" id="UP001149165"/>
    </source>
</evidence>
<organism evidence="7 8">
    <name type="scientific">Penicillium angulare</name>
    <dbReference type="NCBI Taxonomy" id="116970"/>
    <lineage>
        <taxon>Eukaryota</taxon>
        <taxon>Fungi</taxon>
        <taxon>Dikarya</taxon>
        <taxon>Ascomycota</taxon>
        <taxon>Pezizomycotina</taxon>
        <taxon>Eurotiomycetes</taxon>
        <taxon>Eurotiomycetidae</taxon>
        <taxon>Eurotiales</taxon>
        <taxon>Aspergillaceae</taxon>
        <taxon>Penicillium</taxon>
    </lineage>
</organism>
<dbReference type="OrthoDB" id="411372at2759"/>
<dbReference type="InterPro" id="IPR037274">
    <property type="entry name" value="Znf_CHY_sf"/>
</dbReference>
<keyword evidence="8" id="KW-1185">Reference proteome</keyword>
<evidence type="ECO:0000256" key="4">
    <source>
        <dbReference type="PROSITE-ProRule" id="PRU00601"/>
    </source>
</evidence>
<dbReference type="Pfam" id="PF05495">
    <property type="entry name" value="zf-CHY"/>
    <property type="match status" value="1"/>
</dbReference>
<dbReference type="InterPro" id="IPR052604">
    <property type="entry name" value="Mito_Tim_assembly_helper"/>
</dbReference>
<dbReference type="GO" id="GO:0045041">
    <property type="term" value="P:protein import into mitochondrial intermembrane space"/>
    <property type="evidence" value="ECO:0007669"/>
    <property type="project" value="TreeGrafter"/>
</dbReference>
<evidence type="ECO:0000256" key="3">
    <source>
        <dbReference type="ARBA" id="ARBA00022833"/>
    </source>
</evidence>
<comment type="caution">
    <text evidence="7">The sequence shown here is derived from an EMBL/GenBank/DDBJ whole genome shotgun (WGS) entry which is preliminary data.</text>
</comment>
<keyword evidence="2 4" id="KW-0863">Zinc-finger</keyword>
<gene>
    <name evidence="7" type="ORF">N7456_002668</name>
</gene>